<dbReference type="EMBL" id="JACKSJ010000124">
    <property type="protein sequence ID" value="MCV7171362.1"/>
    <property type="molecule type" value="Genomic_DNA"/>
</dbReference>
<name>A0A9X3BXI7_9MYCO</name>
<dbReference type="AlphaFoldDB" id="A0A9X3BXI7"/>
<reference evidence="1" key="1">
    <citation type="submission" date="2020-07" db="EMBL/GenBank/DDBJ databases">
        <authorList>
            <person name="Pettersson B.M.F."/>
            <person name="Behra P.R.K."/>
            <person name="Ramesh M."/>
            <person name="Das S."/>
            <person name="Dasgupta S."/>
            <person name="Kirsebom L.A."/>
        </authorList>
    </citation>
    <scope>NUCLEOTIDE SEQUENCE</scope>
    <source>
        <strain evidence="1">DSM 44615</strain>
    </source>
</reference>
<evidence type="ECO:0000313" key="1">
    <source>
        <dbReference type="EMBL" id="MCV7171362.1"/>
    </source>
</evidence>
<proteinExistence type="predicted"/>
<protein>
    <submittedName>
        <fullName evidence="1">Sulfotransferase</fullName>
    </submittedName>
</protein>
<keyword evidence="2" id="KW-1185">Reference proteome</keyword>
<gene>
    <name evidence="1" type="ORF">H7I41_15720</name>
</gene>
<reference evidence="1" key="2">
    <citation type="journal article" date="2022" name="BMC Genomics">
        <title>Comparative genome analysis of mycobacteria focusing on tRNA and non-coding RNA.</title>
        <authorList>
            <person name="Behra P.R.K."/>
            <person name="Pettersson B.M.F."/>
            <person name="Ramesh M."/>
            <person name="Das S."/>
            <person name="Dasgupta S."/>
            <person name="Kirsebom L.A."/>
        </authorList>
    </citation>
    <scope>NUCLEOTIDE SEQUENCE</scope>
    <source>
        <strain evidence="1">DSM 44615</strain>
    </source>
</reference>
<feature type="non-terminal residue" evidence="1">
    <location>
        <position position="54"/>
    </location>
</feature>
<comment type="caution">
    <text evidence="1">The sequence shown here is derived from an EMBL/GenBank/DDBJ whole genome shotgun (WGS) entry which is preliminary data.</text>
</comment>
<evidence type="ECO:0000313" key="2">
    <source>
        <dbReference type="Proteomes" id="UP001140293"/>
    </source>
</evidence>
<organism evidence="1 2">
    <name type="scientific">[Mycobacterium] manitobense</name>
    <dbReference type="NCBI Taxonomy" id="190147"/>
    <lineage>
        <taxon>Bacteria</taxon>
        <taxon>Bacillati</taxon>
        <taxon>Actinomycetota</taxon>
        <taxon>Actinomycetes</taxon>
        <taxon>Mycobacteriales</taxon>
        <taxon>Mycobacteriaceae</taxon>
        <taxon>Mycolicibacterium</taxon>
    </lineage>
</organism>
<sequence length="54" mass="5888">MTETTADVIHLDDLATPRYSAEAQAIREMMATVAADFPLDADVLHERARADTGL</sequence>
<accession>A0A9X3BXI7</accession>
<dbReference type="Proteomes" id="UP001140293">
    <property type="component" value="Unassembled WGS sequence"/>
</dbReference>